<reference evidence="2 3" key="1">
    <citation type="submission" date="2023-04" db="EMBL/GenBank/DDBJ databases">
        <title>Fusibacter bizertensis strain WBS, isolated from littoral bottom sediments of the Arctic seas - biochemical and genomic analysis.</title>
        <authorList>
            <person name="Brioukhanov A.L."/>
        </authorList>
    </citation>
    <scope>NUCLEOTIDE SEQUENCE [LARGE SCALE GENOMIC DNA]</scope>
    <source>
        <strain evidence="2 3">WBS</strain>
    </source>
</reference>
<evidence type="ECO:0000313" key="2">
    <source>
        <dbReference type="EMBL" id="MDH8676766.1"/>
    </source>
</evidence>
<protein>
    <submittedName>
        <fullName evidence="2">Uncharacterized protein</fullName>
    </submittedName>
</protein>
<keyword evidence="3" id="KW-1185">Reference proteome</keyword>
<comment type="caution">
    <text evidence="2">The sequence shown here is derived from an EMBL/GenBank/DDBJ whole genome shotgun (WGS) entry which is preliminary data.</text>
</comment>
<dbReference type="Proteomes" id="UP001158045">
    <property type="component" value="Unassembled WGS sequence"/>
</dbReference>
<organism evidence="2 3">
    <name type="scientific">Fusibacter bizertensis</name>
    <dbReference type="NCBI Taxonomy" id="1488331"/>
    <lineage>
        <taxon>Bacteria</taxon>
        <taxon>Bacillati</taxon>
        <taxon>Bacillota</taxon>
        <taxon>Clostridia</taxon>
        <taxon>Eubacteriales</taxon>
        <taxon>Eubacteriales Family XII. Incertae Sedis</taxon>
        <taxon>Fusibacter</taxon>
    </lineage>
</organism>
<proteinExistence type="predicted"/>
<name>A0ABT6N8M2_9FIRM</name>
<evidence type="ECO:0000256" key="1">
    <source>
        <dbReference type="SAM" id="Phobius"/>
    </source>
</evidence>
<sequence>MKRHYAFIISIVSIFGILFLGIFIRGVKAESLIENKRLYTFPKFTFESFMKNTFQNDLEEALSDQMVLGETFKAKYLELKKQSLGLMVWSIKDRDDEFVAEETSQVDTTAEPGYTTEETTNILVGTVETTEPTIASEETTVEPQISFVPHVEKIDSYTKDYMSKLKWTSIDDTHFKVALNPKGSGLVEAVGENHLIFTKIGLSAAKAGFENKAASVNKLAENYPEIQFNNFYIETDVDVDFVGGTITHDLSNYLGEQFNDNVRFASLNINSVEEYINGFYKTDHHWDTERQLIGYQSLIKFLKGPDEPLVDFDLYLTNLAYNGYKSRLLNEFSTTDVFKFIVPKVSRSEVYINGSKSTYGNKYGFIKGNFTQETAANYYGDCNGADYALVEYHYNQPSKPNALIFIDSFSNPLKEVIASHYNNTYYVDFRYYETAYGKPFDFSEFIKDKDISVAVNLGYYYFFAGDTFIIND</sequence>
<evidence type="ECO:0000313" key="3">
    <source>
        <dbReference type="Proteomes" id="UP001158045"/>
    </source>
</evidence>
<accession>A0ABT6N8M2</accession>
<dbReference type="RefSeq" id="WP_281092565.1">
    <property type="nucleotide sequence ID" value="NZ_JARYZI010000001.1"/>
</dbReference>
<keyword evidence="1" id="KW-1133">Transmembrane helix</keyword>
<dbReference type="EMBL" id="JARYZI010000001">
    <property type="protein sequence ID" value="MDH8676766.1"/>
    <property type="molecule type" value="Genomic_DNA"/>
</dbReference>
<keyword evidence="1" id="KW-0472">Membrane</keyword>
<feature type="transmembrane region" description="Helical" evidence="1">
    <location>
        <begin position="6"/>
        <end position="27"/>
    </location>
</feature>
<keyword evidence="1" id="KW-0812">Transmembrane</keyword>
<gene>
    <name evidence="2" type="ORF">QE109_01335</name>
</gene>